<proteinExistence type="predicted"/>
<keyword evidence="2" id="KW-1185">Reference proteome</keyword>
<comment type="caution">
    <text evidence="1">The sequence shown here is derived from an EMBL/GenBank/DDBJ whole genome shotgun (WGS) entry which is preliminary data.</text>
</comment>
<sequence length="113" mass="12695">MRWRQKKRRCQWHRLRTSFPVMPASSKEEERSSGLLLVLIADLVREEEKRAASCSEHVAGCDLMARNPLAGAEHLEGVLMERTARADDVTHGLALASLHRAAVSEARQRGSHI</sequence>
<dbReference type="HOGENOM" id="CLU_2131519_0_0_5"/>
<reference evidence="1 2" key="1">
    <citation type="journal article" date="2013" name="Genome Announc.">
        <title>Draft Genome Sequence of Rhizobium mesoamericanum STM3625, a Nitrogen-Fixing Symbiont of Mimosa pudica Isolated in French Guiana (South America).</title>
        <authorList>
            <person name="Moulin L."/>
            <person name="Mornico D."/>
            <person name="Melkonian R."/>
            <person name="Klonowska A."/>
        </authorList>
    </citation>
    <scope>NUCLEOTIDE SEQUENCE [LARGE SCALE GENOMIC DNA]</scope>
    <source>
        <strain evidence="1 2">STM3625</strain>
    </source>
</reference>
<evidence type="ECO:0000313" key="2">
    <source>
        <dbReference type="Proteomes" id="UP000009319"/>
    </source>
</evidence>
<dbReference type="Proteomes" id="UP000009319">
    <property type="component" value="Unassembled WGS sequence"/>
</dbReference>
<name>K0Q313_9HYPH</name>
<gene>
    <name evidence="1" type="ORF">BN77_4053</name>
</gene>
<evidence type="ECO:0000313" key="1">
    <source>
        <dbReference type="EMBL" id="CCM77009.1"/>
    </source>
</evidence>
<dbReference type="AlphaFoldDB" id="K0Q313"/>
<protein>
    <submittedName>
        <fullName evidence="1">Uncharacterized protein</fullName>
    </submittedName>
</protein>
<dbReference type="STRING" id="1211777.BN77_4053"/>
<accession>K0Q313</accession>
<organism evidence="1 2">
    <name type="scientific">Rhizobium mesoamericanum STM3625</name>
    <dbReference type="NCBI Taxonomy" id="1211777"/>
    <lineage>
        <taxon>Bacteria</taxon>
        <taxon>Pseudomonadati</taxon>
        <taxon>Pseudomonadota</taxon>
        <taxon>Alphaproteobacteria</taxon>
        <taxon>Hyphomicrobiales</taxon>
        <taxon>Rhizobiaceae</taxon>
        <taxon>Rhizobium/Agrobacterium group</taxon>
        <taxon>Rhizobium</taxon>
    </lineage>
</organism>
<dbReference type="EMBL" id="CANI01000028">
    <property type="protein sequence ID" value="CCM77009.1"/>
    <property type="molecule type" value="Genomic_DNA"/>
</dbReference>